<accession>G0VFM4</accession>
<dbReference type="GO" id="GO:0005675">
    <property type="term" value="C:transcription factor TFIIH holo complex"/>
    <property type="evidence" value="ECO:0007669"/>
    <property type="project" value="EnsemblFungi"/>
</dbReference>
<dbReference type="PANTHER" id="PTHR37781:SF1">
    <property type="entry name" value="ADR380WP"/>
    <property type="match status" value="1"/>
</dbReference>
<dbReference type="PANTHER" id="PTHR37781">
    <property type="entry name" value="TFIIH COMPLEX SUBUNIT"/>
    <property type="match status" value="1"/>
</dbReference>
<dbReference type="AlphaFoldDB" id="G0VFM4"/>
<evidence type="ECO:0000313" key="2">
    <source>
        <dbReference type="Proteomes" id="UP000001640"/>
    </source>
</evidence>
<dbReference type="FunCoup" id="G0VFM4">
    <property type="interactions" value="28"/>
</dbReference>
<keyword evidence="2" id="KW-1185">Reference proteome</keyword>
<dbReference type="Proteomes" id="UP000001640">
    <property type="component" value="Chromosome 5"/>
</dbReference>
<dbReference type="HOGENOM" id="CLU_061844_0_0_1"/>
<dbReference type="EMBL" id="HE576756">
    <property type="protein sequence ID" value="CCC70291.1"/>
    <property type="molecule type" value="Genomic_DNA"/>
</dbReference>
<proteinExistence type="predicted"/>
<dbReference type="InParanoid" id="G0VFM4"/>
<dbReference type="OMA" id="DFIWYSI"/>
<sequence>MSEPLTPLHPSADEQLDLNDIKELDDDDINDLDLNPDLDADIVLSMEDANKTRQGSITKRPINITEDDEIFDDMDDFMPKINVGSPFSSNVALNKMHAASTSSPMMKMTPRRLSMSQQSKFITYCDNQLMQVQRRFVQSQGLNNQNGYPDLVSLLKDLKTLVDFIWYSIDNSNPHTDYLLKMDTPEESTYKPSVELISTYFGQTSYLIRIADDLLDYIEKFKIKDLETKEQNNTVTKIFKFLFILDKIFIRLLTGTIPGGHRMNGTDAVRLCGIAERTRMRFPIYLESQNVHGYHYEVSKIYEETLDKCGN</sequence>
<reference key="2">
    <citation type="submission" date="2011-08" db="EMBL/GenBank/DDBJ databases">
        <title>Genome sequence of Naumovozyma castellii.</title>
        <authorList>
            <person name="Gordon J.L."/>
            <person name="Armisen D."/>
            <person name="Proux-Wera E."/>
            <person name="OhEigeartaigh S.S."/>
            <person name="Byrne K.P."/>
            <person name="Wolfe K.H."/>
        </authorList>
    </citation>
    <scope>NUCLEOTIDE SEQUENCE</scope>
    <source>
        <strain>Type strain:CBS 4309</strain>
    </source>
</reference>
<name>G0VFM4_NAUCA</name>
<dbReference type="OrthoDB" id="2567806at2759"/>
<dbReference type="GO" id="GO:0006289">
    <property type="term" value="P:nucleotide-excision repair"/>
    <property type="evidence" value="ECO:0007669"/>
    <property type="project" value="EnsemblFungi"/>
</dbReference>
<dbReference type="RefSeq" id="XP_003676650.1">
    <property type="nucleotide sequence ID" value="XM_003676602.1"/>
</dbReference>
<dbReference type="GO" id="GO:0006367">
    <property type="term" value="P:transcription initiation at RNA polymerase II promoter"/>
    <property type="evidence" value="ECO:0007669"/>
    <property type="project" value="EnsemblFungi"/>
</dbReference>
<reference evidence="1 2" key="1">
    <citation type="journal article" date="2011" name="Proc. Natl. Acad. Sci. U.S.A.">
        <title>Evolutionary erosion of yeast sex chromosomes by mating-type switching accidents.</title>
        <authorList>
            <person name="Gordon J.L."/>
            <person name="Armisen D."/>
            <person name="Proux-Wera E."/>
            <person name="Oheigeartaigh S.S."/>
            <person name="Byrne K.P."/>
            <person name="Wolfe K.H."/>
        </authorList>
    </citation>
    <scope>NUCLEOTIDE SEQUENCE [LARGE SCALE GENOMIC DNA]</scope>
    <source>
        <strain evidence="2">ATCC 76901 / BCRC 22586 / CBS 4309 / NBRC 1992 / NRRL Y-12630</strain>
    </source>
</reference>
<gene>
    <name evidence="1" type="primary">NCAS0E02210</name>
    <name evidence="1" type="ordered locus">NCAS_0E02210</name>
</gene>
<dbReference type="eggNOG" id="ENOG502QZN7">
    <property type="taxonomic scope" value="Eukaryota"/>
</dbReference>
<organism evidence="1 2">
    <name type="scientific">Naumovozyma castellii</name>
    <name type="common">Yeast</name>
    <name type="synonym">Saccharomyces castellii</name>
    <dbReference type="NCBI Taxonomy" id="27288"/>
    <lineage>
        <taxon>Eukaryota</taxon>
        <taxon>Fungi</taxon>
        <taxon>Dikarya</taxon>
        <taxon>Ascomycota</taxon>
        <taxon>Saccharomycotina</taxon>
        <taxon>Saccharomycetes</taxon>
        <taxon>Saccharomycetales</taxon>
        <taxon>Saccharomycetaceae</taxon>
        <taxon>Naumovozyma</taxon>
    </lineage>
</organism>
<dbReference type="KEGG" id="ncs:NCAS_0E02210"/>
<evidence type="ECO:0000313" key="1">
    <source>
        <dbReference type="EMBL" id="CCC70291.1"/>
    </source>
</evidence>
<protein>
    <submittedName>
        <fullName evidence="1">Uncharacterized protein</fullName>
    </submittedName>
</protein>
<dbReference type="Pfam" id="PF17110">
    <property type="entry name" value="TFB6"/>
    <property type="match status" value="1"/>
</dbReference>
<dbReference type="STRING" id="1064592.G0VFM4"/>
<dbReference type="InterPro" id="IPR031349">
    <property type="entry name" value="Tfb6"/>
</dbReference>
<dbReference type="GeneID" id="96903922"/>